<dbReference type="Proteomes" id="UP001233535">
    <property type="component" value="Unassembled WGS sequence"/>
</dbReference>
<dbReference type="Gene3D" id="1.10.150.130">
    <property type="match status" value="1"/>
</dbReference>
<gene>
    <name evidence="6" type="ORF">P8609_14970</name>
</gene>
<evidence type="ECO:0000256" key="2">
    <source>
        <dbReference type="ARBA" id="ARBA00022908"/>
    </source>
</evidence>
<name>A0ABU1CH27_9GAMM</name>
<dbReference type="InterPro" id="IPR053876">
    <property type="entry name" value="Phage_int_M"/>
</dbReference>
<protein>
    <submittedName>
        <fullName evidence="6">Integrase arm-type DNA-binding domain-containing protein</fullName>
    </submittedName>
</protein>
<evidence type="ECO:0000256" key="1">
    <source>
        <dbReference type="ARBA" id="ARBA00008857"/>
    </source>
</evidence>
<proteinExistence type="inferred from homology"/>
<accession>A0ABU1CH27</accession>
<evidence type="ECO:0000256" key="4">
    <source>
        <dbReference type="PROSITE-ProRule" id="PRU01248"/>
    </source>
</evidence>
<evidence type="ECO:0000259" key="5">
    <source>
        <dbReference type="PROSITE" id="PS51900"/>
    </source>
</evidence>
<reference evidence="6 7" key="1">
    <citation type="submission" date="2023-04" db="EMBL/GenBank/DDBJ databases">
        <title>Lysobacter sp. strain UC isolated from soil sample.</title>
        <authorList>
            <person name="Choksket S."/>
            <person name="Harshvardhan F."/>
            <person name="Rana R."/>
            <person name="Patil P.B."/>
            <person name="Korpole S."/>
        </authorList>
    </citation>
    <scope>NUCLEOTIDE SEQUENCE [LARGE SCALE GENOMIC DNA]</scope>
    <source>
        <strain evidence="6 7">UC</strain>
    </source>
</reference>
<keyword evidence="2" id="KW-0229">DNA integration</keyword>
<sequence length="268" mass="29478">MLSDAGIRRIKCTGKVQRHTDGGCIYLETSPAGGKWWRWKYRFVGKEKRLSFGVYPDVGLAEARGRRGAARRQLTAGIDLGEQRRAEKGATVERTGNTFGAVAREWWVKREKEIVTGTAKREQRLLETYLLPYVGQLPIADITAPILLAALRKPEAAGKVETAHRARSLAGQVFRYAIATGRAARNPAADLAGALATRKGEHFASVTEPAEIGPLLMQAWADYLDSLRLSANVCRCVVPGKPIEFLAARKIPAHRQSCGTRMGQWPTS</sequence>
<dbReference type="EMBL" id="JARUHG010000005">
    <property type="protein sequence ID" value="MDR0184265.1"/>
    <property type="molecule type" value="Genomic_DNA"/>
</dbReference>
<keyword evidence="3 4" id="KW-0238">DNA-binding</keyword>
<dbReference type="Pfam" id="PF22022">
    <property type="entry name" value="Phage_int_M"/>
    <property type="match status" value="1"/>
</dbReference>
<dbReference type="Gene3D" id="3.30.160.390">
    <property type="entry name" value="Integrase, DNA-binding domain"/>
    <property type="match status" value="1"/>
</dbReference>
<dbReference type="InterPro" id="IPR010998">
    <property type="entry name" value="Integrase_recombinase_N"/>
</dbReference>
<dbReference type="InterPro" id="IPR025166">
    <property type="entry name" value="Integrase_DNA_bind_dom"/>
</dbReference>
<comment type="caution">
    <text evidence="6">The sequence shown here is derived from an EMBL/GenBank/DDBJ whole genome shotgun (WGS) entry which is preliminary data.</text>
</comment>
<evidence type="ECO:0000313" key="7">
    <source>
        <dbReference type="Proteomes" id="UP001233535"/>
    </source>
</evidence>
<keyword evidence="7" id="KW-1185">Reference proteome</keyword>
<evidence type="ECO:0000313" key="6">
    <source>
        <dbReference type="EMBL" id="MDR0184265.1"/>
    </source>
</evidence>
<dbReference type="PANTHER" id="PTHR30629">
    <property type="entry name" value="PROPHAGE INTEGRASE"/>
    <property type="match status" value="1"/>
</dbReference>
<feature type="domain" description="Core-binding (CB)" evidence="5">
    <location>
        <begin position="97"/>
        <end position="178"/>
    </location>
</feature>
<dbReference type="InterPro" id="IPR050808">
    <property type="entry name" value="Phage_Integrase"/>
</dbReference>
<organism evidence="6 7">
    <name type="scientific">Lysobacter arvi</name>
    <dbReference type="NCBI Taxonomy" id="3038776"/>
    <lineage>
        <taxon>Bacteria</taxon>
        <taxon>Pseudomonadati</taxon>
        <taxon>Pseudomonadota</taxon>
        <taxon>Gammaproteobacteria</taxon>
        <taxon>Lysobacterales</taxon>
        <taxon>Lysobacteraceae</taxon>
        <taxon>Lysobacter</taxon>
    </lineage>
</organism>
<dbReference type="RefSeq" id="WP_309263389.1">
    <property type="nucleotide sequence ID" value="NZ_JARUHG010000005.1"/>
</dbReference>
<dbReference type="PANTHER" id="PTHR30629:SF2">
    <property type="entry name" value="PROPHAGE INTEGRASE INTS-RELATED"/>
    <property type="match status" value="1"/>
</dbReference>
<dbReference type="InterPro" id="IPR011010">
    <property type="entry name" value="DNA_brk_join_enz"/>
</dbReference>
<dbReference type="SUPFAM" id="SSF56349">
    <property type="entry name" value="DNA breaking-rejoining enzymes"/>
    <property type="match status" value="1"/>
</dbReference>
<dbReference type="GO" id="GO:0003677">
    <property type="term" value="F:DNA binding"/>
    <property type="evidence" value="ECO:0007669"/>
    <property type="project" value="UniProtKB-KW"/>
</dbReference>
<comment type="similarity">
    <text evidence="1">Belongs to the 'phage' integrase family.</text>
</comment>
<dbReference type="InterPro" id="IPR044068">
    <property type="entry name" value="CB"/>
</dbReference>
<dbReference type="Pfam" id="PF13356">
    <property type="entry name" value="Arm-DNA-bind_3"/>
    <property type="match status" value="1"/>
</dbReference>
<dbReference type="PROSITE" id="PS51900">
    <property type="entry name" value="CB"/>
    <property type="match status" value="1"/>
</dbReference>
<dbReference type="InterPro" id="IPR038488">
    <property type="entry name" value="Integrase_DNA-bd_sf"/>
</dbReference>
<evidence type="ECO:0000256" key="3">
    <source>
        <dbReference type="ARBA" id="ARBA00023125"/>
    </source>
</evidence>